<evidence type="ECO:0000259" key="2">
    <source>
        <dbReference type="Pfam" id="PF03466"/>
    </source>
</evidence>
<name>A0ABW9IYB6_STRGJ</name>
<feature type="region of interest" description="Disordered" evidence="1">
    <location>
        <begin position="89"/>
        <end position="121"/>
    </location>
</feature>
<evidence type="ECO:0000313" key="4">
    <source>
        <dbReference type="Proteomes" id="UP001631993"/>
    </source>
</evidence>
<evidence type="ECO:0000313" key="3">
    <source>
        <dbReference type="EMBL" id="MFM9653424.1"/>
    </source>
</evidence>
<protein>
    <submittedName>
        <fullName evidence="3">LysR substrate-binding domain-containing protein</fullName>
    </submittedName>
</protein>
<dbReference type="SUPFAM" id="SSF53850">
    <property type="entry name" value="Periplasmic binding protein-like II"/>
    <property type="match status" value="1"/>
</dbReference>
<sequence>MPPLHPCGTRRRVLRHPSHPGPVLTQGRALAACARSGFVPAPLTEVGETSTHVLFAAAGHGVALVPESVQRLRLDRVVHVPLAETETVTRGLARRQQRNPRATERTAVMVEQYMSSGTRQP</sequence>
<dbReference type="Pfam" id="PF03466">
    <property type="entry name" value="LysR_substrate"/>
    <property type="match status" value="1"/>
</dbReference>
<dbReference type="RefSeq" id="WP_369276860.1">
    <property type="nucleotide sequence ID" value="NZ_JBJVNE010000049.1"/>
</dbReference>
<organism evidence="3 4">
    <name type="scientific">Streptomyces galilaeus</name>
    <dbReference type="NCBI Taxonomy" id="33899"/>
    <lineage>
        <taxon>Bacteria</taxon>
        <taxon>Bacillati</taxon>
        <taxon>Actinomycetota</taxon>
        <taxon>Actinomycetes</taxon>
        <taxon>Kitasatosporales</taxon>
        <taxon>Streptomycetaceae</taxon>
        <taxon>Streptomyces</taxon>
    </lineage>
</organism>
<reference evidence="3 4" key="1">
    <citation type="submission" date="2024-12" db="EMBL/GenBank/DDBJ databases">
        <title>Forecasting of Potato common scab and diversities of Pathogenic streptomyces spp. in china.</title>
        <authorList>
            <person name="Handique U."/>
            <person name="Wu J."/>
        </authorList>
    </citation>
    <scope>NUCLEOTIDE SEQUENCE [LARGE SCALE GENOMIC DNA]</scope>
    <source>
        <strain evidence="3 4">ZRIMU1585</strain>
    </source>
</reference>
<accession>A0ABW9IYB6</accession>
<gene>
    <name evidence="3" type="ORF">ACKI1S_46035</name>
</gene>
<feature type="domain" description="LysR substrate-binding" evidence="2">
    <location>
        <begin position="20"/>
        <end position="104"/>
    </location>
</feature>
<evidence type="ECO:0000256" key="1">
    <source>
        <dbReference type="SAM" id="MobiDB-lite"/>
    </source>
</evidence>
<keyword evidence="4" id="KW-1185">Reference proteome</keyword>
<dbReference type="EMBL" id="JBJVNE010000049">
    <property type="protein sequence ID" value="MFM9653424.1"/>
    <property type="molecule type" value="Genomic_DNA"/>
</dbReference>
<dbReference type="Gene3D" id="3.40.190.10">
    <property type="entry name" value="Periplasmic binding protein-like II"/>
    <property type="match status" value="2"/>
</dbReference>
<dbReference type="Proteomes" id="UP001631993">
    <property type="component" value="Unassembled WGS sequence"/>
</dbReference>
<proteinExistence type="predicted"/>
<dbReference type="InterPro" id="IPR005119">
    <property type="entry name" value="LysR_subst-bd"/>
</dbReference>
<comment type="caution">
    <text evidence="3">The sequence shown here is derived from an EMBL/GenBank/DDBJ whole genome shotgun (WGS) entry which is preliminary data.</text>
</comment>